<feature type="chain" id="PRO_5033040794" evidence="1">
    <location>
        <begin position="19"/>
        <end position="57"/>
    </location>
</feature>
<feature type="non-terminal residue" evidence="2">
    <location>
        <position position="57"/>
    </location>
</feature>
<sequence length="57" mass="6510">MILPICFILLAFAEIVLGELWNTTGVIAPWESYLQMGEIKRPLGLTLNRSSLVHRHF</sequence>
<evidence type="ECO:0000256" key="1">
    <source>
        <dbReference type="SAM" id="SignalP"/>
    </source>
</evidence>
<name>A0A821Z814_9BILA</name>
<reference evidence="2" key="1">
    <citation type="submission" date="2021-02" db="EMBL/GenBank/DDBJ databases">
        <authorList>
            <person name="Nowell W R."/>
        </authorList>
    </citation>
    <scope>NUCLEOTIDE SEQUENCE</scope>
</reference>
<evidence type="ECO:0000313" key="3">
    <source>
        <dbReference type="Proteomes" id="UP000663848"/>
    </source>
</evidence>
<evidence type="ECO:0000313" key="2">
    <source>
        <dbReference type="EMBL" id="CAF4978324.1"/>
    </source>
</evidence>
<keyword evidence="1" id="KW-0732">Signal</keyword>
<protein>
    <submittedName>
        <fullName evidence="2">Uncharacterized protein</fullName>
    </submittedName>
</protein>
<gene>
    <name evidence="2" type="ORF">QYT958_LOCUS35915</name>
</gene>
<organism evidence="2 3">
    <name type="scientific">Rotaria socialis</name>
    <dbReference type="NCBI Taxonomy" id="392032"/>
    <lineage>
        <taxon>Eukaryota</taxon>
        <taxon>Metazoa</taxon>
        <taxon>Spiralia</taxon>
        <taxon>Gnathifera</taxon>
        <taxon>Rotifera</taxon>
        <taxon>Eurotatoria</taxon>
        <taxon>Bdelloidea</taxon>
        <taxon>Philodinida</taxon>
        <taxon>Philodinidae</taxon>
        <taxon>Rotaria</taxon>
    </lineage>
</organism>
<accession>A0A821Z814</accession>
<proteinExistence type="predicted"/>
<dbReference type="EMBL" id="CAJOBR010027840">
    <property type="protein sequence ID" value="CAF4978324.1"/>
    <property type="molecule type" value="Genomic_DNA"/>
</dbReference>
<dbReference type="Proteomes" id="UP000663848">
    <property type="component" value="Unassembled WGS sequence"/>
</dbReference>
<dbReference type="AlphaFoldDB" id="A0A821Z814"/>
<feature type="signal peptide" evidence="1">
    <location>
        <begin position="1"/>
        <end position="18"/>
    </location>
</feature>
<comment type="caution">
    <text evidence="2">The sequence shown here is derived from an EMBL/GenBank/DDBJ whole genome shotgun (WGS) entry which is preliminary data.</text>
</comment>